<proteinExistence type="predicted"/>
<accession>A0A7J6X9V1</accession>
<protein>
    <submittedName>
        <fullName evidence="1">Pyridoxamine 5'-phosphate oxidase family protein</fullName>
    </submittedName>
</protein>
<reference evidence="1 2" key="1">
    <citation type="submission" date="2020-06" db="EMBL/GenBank/DDBJ databases">
        <title>Transcriptomic and genomic resources for Thalictrum thalictroides and T. hernandezii: Facilitating candidate gene discovery in an emerging model plant lineage.</title>
        <authorList>
            <person name="Arias T."/>
            <person name="Riano-Pachon D.M."/>
            <person name="Di Stilio V.S."/>
        </authorList>
    </citation>
    <scope>NUCLEOTIDE SEQUENCE [LARGE SCALE GENOMIC DNA]</scope>
    <source>
        <strain evidence="2">cv. WT478/WT964</strain>
        <tissue evidence="1">Leaves</tissue>
    </source>
</reference>
<gene>
    <name evidence="1" type="ORF">FRX31_004014</name>
</gene>
<evidence type="ECO:0000313" key="2">
    <source>
        <dbReference type="Proteomes" id="UP000554482"/>
    </source>
</evidence>
<keyword evidence="2" id="KW-1185">Reference proteome</keyword>
<name>A0A7J6X9V1_THATH</name>
<evidence type="ECO:0000313" key="1">
    <source>
        <dbReference type="EMBL" id="KAF5206399.1"/>
    </source>
</evidence>
<comment type="caution">
    <text evidence="1">The sequence shown here is derived from an EMBL/GenBank/DDBJ whole genome shotgun (WGS) entry which is preliminary data.</text>
</comment>
<organism evidence="1 2">
    <name type="scientific">Thalictrum thalictroides</name>
    <name type="common">Rue-anemone</name>
    <name type="synonym">Anemone thalictroides</name>
    <dbReference type="NCBI Taxonomy" id="46969"/>
    <lineage>
        <taxon>Eukaryota</taxon>
        <taxon>Viridiplantae</taxon>
        <taxon>Streptophyta</taxon>
        <taxon>Embryophyta</taxon>
        <taxon>Tracheophyta</taxon>
        <taxon>Spermatophyta</taxon>
        <taxon>Magnoliopsida</taxon>
        <taxon>Ranunculales</taxon>
        <taxon>Ranunculaceae</taxon>
        <taxon>Thalictroideae</taxon>
        <taxon>Thalictrum</taxon>
    </lineage>
</organism>
<dbReference type="AlphaFoldDB" id="A0A7J6X9V1"/>
<dbReference type="OrthoDB" id="2138282at2759"/>
<dbReference type="EMBL" id="JABWDY010002799">
    <property type="protein sequence ID" value="KAF5206399.1"/>
    <property type="molecule type" value="Genomic_DNA"/>
</dbReference>
<dbReference type="Proteomes" id="UP000554482">
    <property type="component" value="Unassembled WGS sequence"/>
</dbReference>
<sequence length="69" mass="7703">MHNISDIYFIGGFGTVAWVDVKEYEMVQPDKIAINGGEQNLKSSDLVLELIVQQFSTWNMQGGLRSIIG</sequence>